<name>A0A645A782_9ZZZZ</name>
<organism evidence="1">
    <name type="scientific">bioreactor metagenome</name>
    <dbReference type="NCBI Taxonomy" id="1076179"/>
    <lineage>
        <taxon>unclassified sequences</taxon>
        <taxon>metagenomes</taxon>
        <taxon>ecological metagenomes</taxon>
    </lineage>
</organism>
<proteinExistence type="predicted"/>
<reference evidence="1" key="1">
    <citation type="submission" date="2019-08" db="EMBL/GenBank/DDBJ databases">
        <authorList>
            <person name="Kucharzyk K."/>
            <person name="Murdoch R.W."/>
            <person name="Higgins S."/>
            <person name="Loffler F."/>
        </authorList>
    </citation>
    <scope>NUCLEOTIDE SEQUENCE</scope>
</reference>
<dbReference type="AlphaFoldDB" id="A0A645A782"/>
<dbReference type="EMBL" id="VSSQ01012307">
    <property type="protein sequence ID" value="MPM48917.1"/>
    <property type="molecule type" value="Genomic_DNA"/>
</dbReference>
<gene>
    <name evidence="1" type="ORF">SDC9_95644</name>
</gene>
<accession>A0A645A782</accession>
<comment type="caution">
    <text evidence="1">The sequence shown here is derived from an EMBL/GenBank/DDBJ whole genome shotgun (WGS) entry which is preliminary data.</text>
</comment>
<protein>
    <submittedName>
        <fullName evidence="1">Uncharacterized protein</fullName>
    </submittedName>
</protein>
<evidence type="ECO:0000313" key="1">
    <source>
        <dbReference type="EMBL" id="MPM48917.1"/>
    </source>
</evidence>
<sequence length="46" mass="5525">MENKTLQEYLQEQKELYKKYTAPADRELITIVANKIKREIEKGEIK</sequence>